<keyword evidence="1" id="KW-0732">Signal</keyword>
<sequence length="172" mass="20267">MKLGIFVLLFFTTQVFAKQFLHVSENYEAMGPGSEIFKYCYLVAEPNFEISYTKDELKLLNERNRKIVEPCIEEFSKLNSIVHRNKKEFIEGIVEKIEYQMLFSECNRKLEANSNPDVETCLNPDNYDLCFEIFDENGCAQKILKDYCDIDFTDDTIFYLTNQISYCIDLNF</sequence>
<accession>A0A9P1ND37</accession>
<keyword evidence="3" id="KW-1185">Reference proteome</keyword>
<feature type="signal peptide" evidence="1">
    <location>
        <begin position="1"/>
        <end position="17"/>
    </location>
</feature>
<evidence type="ECO:0000313" key="3">
    <source>
        <dbReference type="Proteomes" id="UP001152747"/>
    </source>
</evidence>
<protein>
    <recommendedName>
        <fullName evidence="4">DUF19 domain-containing protein</fullName>
    </recommendedName>
</protein>
<dbReference type="AlphaFoldDB" id="A0A9P1ND37"/>
<name>A0A9P1ND37_9PELO</name>
<feature type="chain" id="PRO_5040472160" description="DUF19 domain-containing protein" evidence="1">
    <location>
        <begin position="18"/>
        <end position="172"/>
    </location>
</feature>
<evidence type="ECO:0000313" key="2">
    <source>
        <dbReference type="EMBL" id="CAI5456643.1"/>
    </source>
</evidence>
<proteinExistence type="predicted"/>
<gene>
    <name evidence="2" type="ORF">CAMP_LOCUS19280</name>
</gene>
<comment type="caution">
    <text evidence="2">The sequence shown here is derived from an EMBL/GenBank/DDBJ whole genome shotgun (WGS) entry which is preliminary data.</text>
</comment>
<evidence type="ECO:0008006" key="4">
    <source>
        <dbReference type="Google" id="ProtNLM"/>
    </source>
</evidence>
<dbReference type="EMBL" id="CANHGI010000006">
    <property type="protein sequence ID" value="CAI5456643.1"/>
    <property type="molecule type" value="Genomic_DNA"/>
</dbReference>
<organism evidence="2 3">
    <name type="scientific">Caenorhabditis angaria</name>
    <dbReference type="NCBI Taxonomy" id="860376"/>
    <lineage>
        <taxon>Eukaryota</taxon>
        <taxon>Metazoa</taxon>
        <taxon>Ecdysozoa</taxon>
        <taxon>Nematoda</taxon>
        <taxon>Chromadorea</taxon>
        <taxon>Rhabditida</taxon>
        <taxon>Rhabditina</taxon>
        <taxon>Rhabditomorpha</taxon>
        <taxon>Rhabditoidea</taxon>
        <taxon>Rhabditidae</taxon>
        <taxon>Peloderinae</taxon>
        <taxon>Caenorhabditis</taxon>
    </lineage>
</organism>
<evidence type="ECO:0000256" key="1">
    <source>
        <dbReference type="SAM" id="SignalP"/>
    </source>
</evidence>
<dbReference type="Proteomes" id="UP001152747">
    <property type="component" value="Unassembled WGS sequence"/>
</dbReference>
<reference evidence="2" key="1">
    <citation type="submission" date="2022-11" db="EMBL/GenBank/DDBJ databases">
        <authorList>
            <person name="Kikuchi T."/>
        </authorList>
    </citation>
    <scope>NUCLEOTIDE SEQUENCE</scope>
    <source>
        <strain evidence="2">PS1010</strain>
    </source>
</reference>